<protein>
    <submittedName>
        <fullName evidence="3">ADAMTS-like protein 1</fullName>
    </submittedName>
</protein>
<gene>
    <name evidence="3" type="ORF">X975_13775</name>
</gene>
<accession>A0A087U4U5</accession>
<evidence type="ECO:0000313" key="3">
    <source>
        <dbReference type="EMBL" id="KFM72384.1"/>
    </source>
</evidence>
<sequence>TASCGYRGFRSRSVQCIWHGSQEPAPFNACKGPPPTLSSPCGRTPCSDDDDEDCHDQLTYCDVIKETKLCEMSQFRLQCCASCGAYE</sequence>
<feature type="domain" description="PLAC" evidence="2">
    <location>
        <begin position="50"/>
        <end position="87"/>
    </location>
</feature>
<dbReference type="AlphaFoldDB" id="A0A087U4U5"/>
<dbReference type="Pfam" id="PF08686">
    <property type="entry name" value="PLAC"/>
    <property type="match status" value="1"/>
</dbReference>
<evidence type="ECO:0000259" key="2">
    <source>
        <dbReference type="PROSITE" id="PS50900"/>
    </source>
</evidence>
<feature type="non-terminal residue" evidence="3">
    <location>
        <position position="87"/>
    </location>
</feature>
<dbReference type="STRING" id="407821.A0A087U4U5"/>
<name>A0A087U4U5_STEMI</name>
<dbReference type="Proteomes" id="UP000054359">
    <property type="component" value="Unassembled WGS sequence"/>
</dbReference>
<dbReference type="EMBL" id="KK118166">
    <property type="protein sequence ID" value="KFM72384.1"/>
    <property type="molecule type" value="Genomic_DNA"/>
</dbReference>
<dbReference type="PROSITE" id="PS50900">
    <property type="entry name" value="PLAC"/>
    <property type="match status" value="1"/>
</dbReference>
<organism evidence="3 4">
    <name type="scientific">Stegodyphus mimosarum</name>
    <name type="common">African social velvet spider</name>
    <dbReference type="NCBI Taxonomy" id="407821"/>
    <lineage>
        <taxon>Eukaryota</taxon>
        <taxon>Metazoa</taxon>
        <taxon>Ecdysozoa</taxon>
        <taxon>Arthropoda</taxon>
        <taxon>Chelicerata</taxon>
        <taxon>Arachnida</taxon>
        <taxon>Araneae</taxon>
        <taxon>Araneomorphae</taxon>
        <taxon>Entelegynae</taxon>
        <taxon>Eresoidea</taxon>
        <taxon>Eresidae</taxon>
        <taxon>Stegodyphus</taxon>
    </lineage>
</organism>
<dbReference type="OMA" id="CEMSQFR"/>
<reference evidence="3 4" key="1">
    <citation type="submission" date="2013-11" db="EMBL/GenBank/DDBJ databases">
        <title>Genome sequencing of Stegodyphus mimosarum.</title>
        <authorList>
            <person name="Bechsgaard J."/>
        </authorList>
    </citation>
    <scope>NUCLEOTIDE SEQUENCE [LARGE SCALE GENOMIC DNA]</scope>
</reference>
<dbReference type="OrthoDB" id="5948003at2759"/>
<feature type="non-terminal residue" evidence="3">
    <location>
        <position position="1"/>
    </location>
</feature>
<keyword evidence="1" id="KW-0732">Signal</keyword>
<evidence type="ECO:0000256" key="1">
    <source>
        <dbReference type="ARBA" id="ARBA00022729"/>
    </source>
</evidence>
<dbReference type="InterPro" id="IPR010909">
    <property type="entry name" value="PLAC"/>
</dbReference>
<keyword evidence="4" id="KW-1185">Reference proteome</keyword>
<dbReference type="Pfam" id="PF19030">
    <property type="entry name" value="TSP1_ADAMTS"/>
    <property type="match status" value="1"/>
</dbReference>
<proteinExistence type="predicted"/>
<evidence type="ECO:0000313" key="4">
    <source>
        <dbReference type="Proteomes" id="UP000054359"/>
    </source>
</evidence>